<keyword evidence="4 8" id="KW-0831">Ubiquinone biosynthesis</keyword>
<comment type="subcellular location">
    <subcellularLocation>
        <location evidence="1 8">Mitochondrion</location>
    </subcellularLocation>
</comment>
<evidence type="ECO:0000313" key="11">
    <source>
        <dbReference type="Proteomes" id="UP001202328"/>
    </source>
</evidence>
<keyword evidence="11" id="KW-1185">Reference proteome</keyword>
<keyword evidence="7 8" id="KW-0496">Mitochondrion</keyword>
<dbReference type="EMBL" id="JAJJMB010003771">
    <property type="protein sequence ID" value="KAI3945533.1"/>
    <property type="molecule type" value="Genomic_DNA"/>
</dbReference>
<dbReference type="Proteomes" id="UP001202328">
    <property type="component" value="Unassembled WGS sequence"/>
</dbReference>
<dbReference type="InterPro" id="IPR012762">
    <property type="entry name" value="Ubiq_biosynth_COQ9"/>
</dbReference>
<feature type="domain" description="COQ9 C-terminal" evidence="9">
    <location>
        <begin position="22"/>
        <end position="79"/>
    </location>
</feature>
<accession>A0AAD4XT66</accession>
<evidence type="ECO:0000256" key="1">
    <source>
        <dbReference type="ARBA" id="ARBA00004173"/>
    </source>
</evidence>
<dbReference type="AlphaFoldDB" id="A0AAD4XT66"/>
<protein>
    <recommendedName>
        <fullName evidence="8">Ubiquinone biosynthesis protein</fullName>
    </recommendedName>
</protein>
<evidence type="ECO:0000256" key="3">
    <source>
        <dbReference type="ARBA" id="ARBA00010766"/>
    </source>
</evidence>
<evidence type="ECO:0000259" key="9">
    <source>
        <dbReference type="Pfam" id="PF08511"/>
    </source>
</evidence>
<gene>
    <name evidence="10" type="ORF">MKW98_018350</name>
</gene>
<dbReference type="Pfam" id="PF08511">
    <property type="entry name" value="COQ9"/>
    <property type="match status" value="1"/>
</dbReference>
<dbReference type="InterPro" id="IPR013718">
    <property type="entry name" value="COQ9_C"/>
</dbReference>
<dbReference type="GO" id="GO:0006744">
    <property type="term" value="P:ubiquinone biosynthetic process"/>
    <property type="evidence" value="ECO:0007669"/>
    <property type="project" value="UniProtKB-UniRule"/>
</dbReference>
<evidence type="ECO:0000256" key="5">
    <source>
        <dbReference type="ARBA" id="ARBA00022946"/>
    </source>
</evidence>
<keyword evidence="6 8" id="KW-0446">Lipid-binding</keyword>
<evidence type="ECO:0000256" key="6">
    <source>
        <dbReference type="ARBA" id="ARBA00023121"/>
    </source>
</evidence>
<dbReference type="GO" id="GO:0008289">
    <property type="term" value="F:lipid binding"/>
    <property type="evidence" value="ECO:0007669"/>
    <property type="project" value="UniProtKB-UniRule"/>
</dbReference>
<dbReference type="NCBIfam" id="TIGR02396">
    <property type="entry name" value="diverge_rpsU"/>
    <property type="match status" value="1"/>
</dbReference>
<name>A0AAD4XT66_9MAGN</name>
<comment type="similarity">
    <text evidence="3 8">Belongs to the COQ9 family.</text>
</comment>
<dbReference type="GO" id="GO:0005743">
    <property type="term" value="C:mitochondrial inner membrane"/>
    <property type="evidence" value="ECO:0007669"/>
    <property type="project" value="TreeGrafter"/>
</dbReference>
<organism evidence="10 11">
    <name type="scientific">Papaver atlanticum</name>
    <dbReference type="NCBI Taxonomy" id="357466"/>
    <lineage>
        <taxon>Eukaryota</taxon>
        <taxon>Viridiplantae</taxon>
        <taxon>Streptophyta</taxon>
        <taxon>Embryophyta</taxon>
        <taxon>Tracheophyta</taxon>
        <taxon>Spermatophyta</taxon>
        <taxon>Magnoliopsida</taxon>
        <taxon>Ranunculales</taxon>
        <taxon>Papaveraceae</taxon>
        <taxon>Papaveroideae</taxon>
        <taxon>Papaver</taxon>
    </lineage>
</organism>
<proteinExistence type="inferred from homology"/>
<dbReference type="InterPro" id="IPR027417">
    <property type="entry name" value="P-loop_NTPase"/>
</dbReference>
<reference evidence="10" key="1">
    <citation type="submission" date="2022-04" db="EMBL/GenBank/DDBJ databases">
        <title>A functionally conserved STORR gene fusion in Papaver species that diverged 16.8 million years ago.</title>
        <authorList>
            <person name="Catania T."/>
        </authorList>
    </citation>
    <scope>NUCLEOTIDE SEQUENCE</scope>
    <source>
        <strain evidence="10">S-188037</strain>
    </source>
</reference>
<dbReference type="PANTHER" id="PTHR21427:SF19">
    <property type="entry name" value="UBIQUINONE BIOSYNTHESIS PROTEIN COQ9, MITOCHONDRIAL"/>
    <property type="match status" value="1"/>
</dbReference>
<evidence type="ECO:0000256" key="2">
    <source>
        <dbReference type="ARBA" id="ARBA00004749"/>
    </source>
</evidence>
<evidence type="ECO:0000256" key="8">
    <source>
        <dbReference type="RuleBase" id="RU366063"/>
    </source>
</evidence>
<comment type="caution">
    <text evidence="10">The sequence shown here is derived from an EMBL/GenBank/DDBJ whole genome shotgun (WGS) entry which is preliminary data.</text>
</comment>
<evidence type="ECO:0000256" key="7">
    <source>
        <dbReference type="ARBA" id="ARBA00023128"/>
    </source>
</evidence>
<dbReference type="Gene3D" id="3.40.50.300">
    <property type="entry name" value="P-loop containing nucleotide triphosphate hydrolases"/>
    <property type="match status" value="1"/>
</dbReference>
<evidence type="ECO:0000256" key="4">
    <source>
        <dbReference type="ARBA" id="ARBA00022688"/>
    </source>
</evidence>
<sequence length="180" mass="19987">MQAPYILKWSQELSIQAQPLNIPTSFNQRTVLIDEILHASGDQTTDIDWYVKRTVLGGIYSAAEVYMLTDNSPGFQKTVQEDTCLAEAVGAGIGSTVQVTYGVITPEKWDFTTRKSSGMSLSKLVKLLIDDEVRLLNKDRGAVIEALAARTPRWVKSTQSVIRIVGLSTPLPSYLEDTHW</sequence>
<keyword evidence="5" id="KW-0809">Transit peptide</keyword>
<comment type="function">
    <text evidence="8">Membrane-associated protein that warps the membrane surface to access and bind aromatic isoprenes with high specificity, including ubiquinone (CoQ) isoprene intermediates and presents them directly to Coq7, therefore facilitating the Coq7-mediated hydroxylase step. Participates in the biosynthesis of coenzyme Q, also named ubiquinone, an essential lipid-soluble electron transporter for aerobic cellular respiration.</text>
</comment>
<dbReference type="PANTHER" id="PTHR21427">
    <property type="entry name" value="UBIQUINONE BIOSYNTHESIS PROTEIN COQ9, MITOCHONDRIAL"/>
    <property type="match status" value="1"/>
</dbReference>
<comment type="pathway">
    <text evidence="2 8">Cofactor biosynthesis; ubiquinone biosynthesis.</text>
</comment>
<evidence type="ECO:0000313" key="10">
    <source>
        <dbReference type="EMBL" id="KAI3945533.1"/>
    </source>
</evidence>